<proteinExistence type="predicted"/>
<protein>
    <submittedName>
        <fullName evidence="2 3">Uncharacterized protein</fullName>
    </submittedName>
</protein>
<feature type="region of interest" description="Disordered" evidence="1">
    <location>
        <begin position="27"/>
        <end position="68"/>
    </location>
</feature>
<dbReference type="EnsemblMetazoa" id="ASIC016138-RA">
    <property type="protein sequence ID" value="ASIC016138-PA"/>
    <property type="gene ID" value="ASIC016138"/>
</dbReference>
<organism evidence="2">
    <name type="scientific">Anopheles sinensis</name>
    <name type="common">Mosquito</name>
    <dbReference type="NCBI Taxonomy" id="74873"/>
    <lineage>
        <taxon>Eukaryota</taxon>
        <taxon>Metazoa</taxon>
        <taxon>Ecdysozoa</taxon>
        <taxon>Arthropoda</taxon>
        <taxon>Hexapoda</taxon>
        <taxon>Insecta</taxon>
        <taxon>Pterygota</taxon>
        <taxon>Neoptera</taxon>
        <taxon>Endopterygota</taxon>
        <taxon>Diptera</taxon>
        <taxon>Nematocera</taxon>
        <taxon>Culicoidea</taxon>
        <taxon>Culicidae</taxon>
        <taxon>Anophelinae</taxon>
        <taxon>Anopheles</taxon>
    </lineage>
</organism>
<dbReference type="EMBL" id="ATLV01022865">
    <property type="status" value="NOT_ANNOTATED_CDS"/>
    <property type="molecule type" value="Genomic_DNA"/>
</dbReference>
<evidence type="ECO:0000313" key="4">
    <source>
        <dbReference type="Proteomes" id="UP000030765"/>
    </source>
</evidence>
<dbReference type="AlphaFoldDB" id="A0A084WCS7"/>
<feature type="compositionally biased region" description="Polar residues" evidence="1">
    <location>
        <begin position="44"/>
        <end position="56"/>
    </location>
</feature>
<keyword evidence="4" id="KW-1185">Reference proteome</keyword>
<evidence type="ECO:0000313" key="2">
    <source>
        <dbReference type="EMBL" id="KFB48021.1"/>
    </source>
</evidence>
<dbReference type="Proteomes" id="UP000030765">
    <property type="component" value="Unassembled WGS sequence"/>
</dbReference>
<evidence type="ECO:0000256" key="1">
    <source>
        <dbReference type="SAM" id="MobiDB-lite"/>
    </source>
</evidence>
<accession>A0A084WCS7</accession>
<evidence type="ECO:0000313" key="3">
    <source>
        <dbReference type="EnsemblMetazoa" id="ASIC016138-PA"/>
    </source>
</evidence>
<reference evidence="2 4" key="1">
    <citation type="journal article" date="2014" name="BMC Genomics">
        <title>Genome sequence of Anopheles sinensis provides insight into genetics basis of mosquito competence for malaria parasites.</title>
        <authorList>
            <person name="Zhou D."/>
            <person name="Zhang D."/>
            <person name="Ding G."/>
            <person name="Shi L."/>
            <person name="Hou Q."/>
            <person name="Ye Y."/>
            <person name="Xu Y."/>
            <person name="Zhou H."/>
            <person name="Xiong C."/>
            <person name="Li S."/>
            <person name="Yu J."/>
            <person name="Hong S."/>
            <person name="Yu X."/>
            <person name="Zou P."/>
            <person name="Chen C."/>
            <person name="Chang X."/>
            <person name="Wang W."/>
            <person name="Lv Y."/>
            <person name="Sun Y."/>
            <person name="Ma L."/>
            <person name="Shen B."/>
            <person name="Zhu C."/>
        </authorList>
    </citation>
    <scope>NUCLEOTIDE SEQUENCE [LARGE SCALE GENOMIC DNA]</scope>
</reference>
<dbReference type="EMBL" id="KE525337">
    <property type="protein sequence ID" value="KFB48021.1"/>
    <property type="molecule type" value="Genomic_DNA"/>
</dbReference>
<name>A0A084WCS7_ANOSI</name>
<dbReference type="VEuPathDB" id="VectorBase:ASIC016138"/>
<reference evidence="3" key="2">
    <citation type="submission" date="2020-05" db="UniProtKB">
        <authorList>
            <consortium name="EnsemblMetazoa"/>
        </authorList>
    </citation>
    <scope>IDENTIFICATION</scope>
</reference>
<gene>
    <name evidence="2" type="ORF">ZHAS_00016138</name>
</gene>
<sequence length="83" mass="8809">METAHSNASPECGKMSVPLCVSVAARAREKRKKESASGPGQEGQAASANRTDQATPRQRVHDNNAQKGCVRNVVLIEKAHNAA</sequence>